<dbReference type="EMBL" id="JABAEB010000011">
    <property type="protein sequence ID" value="NLQ24542.1"/>
    <property type="molecule type" value="Genomic_DNA"/>
</dbReference>
<evidence type="ECO:0000313" key="2">
    <source>
        <dbReference type="Proteomes" id="UP000527352"/>
    </source>
</evidence>
<dbReference type="Proteomes" id="UP000527352">
    <property type="component" value="Unassembled WGS sequence"/>
</dbReference>
<protein>
    <submittedName>
        <fullName evidence="1">Uncharacterized protein</fullName>
    </submittedName>
</protein>
<proteinExistence type="predicted"/>
<evidence type="ECO:0000313" key="1">
    <source>
        <dbReference type="EMBL" id="NLQ24542.1"/>
    </source>
</evidence>
<name>A0ABX1KTU0_9GAMM</name>
<reference evidence="1 2" key="1">
    <citation type="submission" date="2020-04" db="EMBL/GenBank/DDBJ databases">
        <title>The first description of lens atrophy caused by putative novel Shewanella sp. that is a new emerging pathogen for cultured rainbow trout?</title>
        <authorList>
            <person name="Saticioglu I.B."/>
            <person name="Duman M."/>
            <person name="Altun S."/>
        </authorList>
    </citation>
    <scope>NUCLEOTIDE SEQUENCE [LARGE SCALE GENOMIC DNA]</scope>
    <source>
        <strain evidence="1 2">S-1</strain>
    </source>
</reference>
<comment type="caution">
    <text evidence="1">The sequence shown here is derived from an EMBL/GenBank/DDBJ whole genome shotgun (WGS) entry which is preliminary data.</text>
</comment>
<organism evidence="1 2">
    <name type="scientific">Shewanella oncorhynchi</name>
    <dbReference type="NCBI Taxonomy" id="2726434"/>
    <lineage>
        <taxon>Bacteria</taxon>
        <taxon>Pseudomonadati</taxon>
        <taxon>Pseudomonadota</taxon>
        <taxon>Gammaproteobacteria</taxon>
        <taxon>Alteromonadales</taxon>
        <taxon>Shewanellaceae</taxon>
        <taxon>Shewanella</taxon>
    </lineage>
</organism>
<dbReference type="RefSeq" id="WP_168826653.1">
    <property type="nucleotide sequence ID" value="NZ_JABAEB010000011.1"/>
</dbReference>
<accession>A0ABX1KTU0</accession>
<sequence>MSKINNAVFARGIHYVGLLVVDLDADAELMFVTDRTNCELLLVCQRSPTGIVKKILPIGFTLVNRLIVTIVDKDMVYGAKCVDGVMLEQADANTVDMSQ</sequence>
<gene>
    <name evidence="1" type="ORF">HGO26_16855</name>
</gene>
<keyword evidence="2" id="KW-1185">Reference proteome</keyword>